<reference evidence="1 2" key="1">
    <citation type="submission" date="2020-08" db="EMBL/GenBank/DDBJ databases">
        <title>Genome sequence of Rhizobiales bacterium strain IZ6.</title>
        <authorList>
            <person name="Nakai R."/>
            <person name="Naganuma T."/>
        </authorList>
    </citation>
    <scope>NUCLEOTIDE SEQUENCE [LARGE SCALE GENOMIC DNA]</scope>
    <source>
        <strain evidence="1 2">IZ6</strain>
    </source>
</reference>
<dbReference type="EMBL" id="AP023361">
    <property type="protein sequence ID" value="BCJ91529.1"/>
    <property type="molecule type" value="Genomic_DNA"/>
</dbReference>
<protein>
    <submittedName>
        <fullName evidence="1">Uncharacterized protein</fullName>
    </submittedName>
</protein>
<evidence type="ECO:0000313" key="1">
    <source>
        <dbReference type="EMBL" id="BCJ91529.1"/>
    </source>
</evidence>
<keyword evidence="2" id="KW-1185">Reference proteome</keyword>
<organism evidence="1 2">
    <name type="scientific">Terrihabitans soli</name>
    <dbReference type="NCBI Taxonomy" id="708113"/>
    <lineage>
        <taxon>Bacteria</taxon>
        <taxon>Pseudomonadati</taxon>
        <taxon>Pseudomonadota</taxon>
        <taxon>Alphaproteobacteria</taxon>
        <taxon>Hyphomicrobiales</taxon>
        <taxon>Terrihabitans</taxon>
    </lineage>
</organism>
<evidence type="ECO:0000313" key="2">
    <source>
        <dbReference type="Proteomes" id="UP000515317"/>
    </source>
</evidence>
<dbReference type="Proteomes" id="UP000515317">
    <property type="component" value="Chromosome"/>
</dbReference>
<accession>A0A6S6QR52</accession>
<dbReference type="KEGG" id="tso:IZ6_22640"/>
<dbReference type="InterPro" id="IPR046048">
    <property type="entry name" value="DUF6006"/>
</dbReference>
<name>A0A6S6QR52_9HYPH</name>
<dbReference type="AlphaFoldDB" id="A0A6S6QR52"/>
<dbReference type="Pfam" id="PF19469">
    <property type="entry name" value="DUF6006"/>
    <property type="match status" value="1"/>
</dbReference>
<proteinExistence type="predicted"/>
<gene>
    <name evidence="1" type="ORF">IZ6_22640</name>
</gene>
<sequence>MKWVIVDDPQVTCSGEWCTSAGLVRRKGSFSDNGSRWVPLLNLRNGGEGRGSFFNHADGNRWYLLKPDASGRARGHTTWNGNQYSLVCWR</sequence>